<dbReference type="InterPro" id="IPR018076">
    <property type="entry name" value="T2SS_GspF_dom"/>
</dbReference>
<keyword evidence="5 6" id="KW-0472">Membrane</keyword>
<dbReference type="InterPro" id="IPR042094">
    <property type="entry name" value="T2SS_GspF_sf"/>
</dbReference>
<name>A0A1M5BIS8_9THEO</name>
<organism evidence="8 9">
    <name type="scientific">Caldanaerobius fijiensis DSM 17918</name>
    <dbReference type="NCBI Taxonomy" id="1121256"/>
    <lineage>
        <taxon>Bacteria</taxon>
        <taxon>Bacillati</taxon>
        <taxon>Bacillota</taxon>
        <taxon>Clostridia</taxon>
        <taxon>Thermoanaerobacterales</taxon>
        <taxon>Thermoanaerobacteraceae</taxon>
        <taxon>Caldanaerobius</taxon>
    </lineage>
</organism>
<dbReference type="PANTHER" id="PTHR35007">
    <property type="entry name" value="INTEGRAL MEMBRANE PROTEIN-RELATED"/>
    <property type="match status" value="1"/>
</dbReference>
<feature type="transmembrane region" description="Helical" evidence="6">
    <location>
        <begin position="46"/>
        <end position="65"/>
    </location>
</feature>
<dbReference type="STRING" id="1121256.SAMN02746089_01878"/>
<evidence type="ECO:0000256" key="4">
    <source>
        <dbReference type="ARBA" id="ARBA00022989"/>
    </source>
</evidence>
<keyword evidence="2" id="KW-1003">Cell membrane</keyword>
<dbReference type="Proteomes" id="UP000184088">
    <property type="component" value="Unassembled WGS sequence"/>
</dbReference>
<keyword evidence="4 6" id="KW-1133">Transmembrane helix</keyword>
<dbReference type="PANTHER" id="PTHR35007:SF2">
    <property type="entry name" value="PILUS ASSEMBLE PROTEIN"/>
    <property type="match status" value="1"/>
</dbReference>
<evidence type="ECO:0000256" key="1">
    <source>
        <dbReference type="ARBA" id="ARBA00004651"/>
    </source>
</evidence>
<evidence type="ECO:0000313" key="9">
    <source>
        <dbReference type="Proteomes" id="UP000184088"/>
    </source>
</evidence>
<evidence type="ECO:0000313" key="8">
    <source>
        <dbReference type="EMBL" id="SHF42260.1"/>
    </source>
</evidence>
<dbReference type="Pfam" id="PF00482">
    <property type="entry name" value="T2SSF"/>
    <property type="match status" value="1"/>
</dbReference>
<dbReference type="EMBL" id="FQVH01000022">
    <property type="protein sequence ID" value="SHF42260.1"/>
    <property type="molecule type" value="Genomic_DNA"/>
</dbReference>
<comment type="subcellular location">
    <subcellularLocation>
        <location evidence="1">Cell membrane</location>
        <topology evidence="1">Multi-pass membrane protein</topology>
    </subcellularLocation>
</comment>
<protein>
    <submittedName>
        <fullName evidence="8">Tight adherence protein C</fullName>
    </submittedName>
</protein>
<sequence length="251" mass="28168">MRPKTISRTKIEKAVGKSLFERLDREIKAIGKMRVFIFDIESAEELFSAFAIVIGLSLAVTAFGVTVNIQLAKVFFMFTAGMVFITYLKTSEYISKYKTRLMQDNELPAVLNTLAQGLEVGMPVENIMRYIAENKKGTMRDIISEALNKVNAGVPLEKSLEEAAQKSLNKYFMRAVRILGKADETPIGLSVQLYELLSEIEEDKLNQKTARASSLDNMMTFPILIGYFIPLLVMVVLPFVQDLGSIFMIGK</sequence>
<feature type="transmembrane region" description="Helical" evidence="6">
    <location>
        <begin position="221"/>
        <end position="240"/>
    </location>
</feature>
<dbReference type="Gene3D" id="1.20.81.30">
    <property type="entry name" value="Type II secretion system (T2SS), domain F"/>
    <property type="match status" value="1"/>
</dbReference>
<evidence type="ECO:0000256" key="5">
    <source>
        <dbReference type="ARBA" id="ARBA00023136"/>
    </source>
</evidence>
<reference evidence="8 9" key="1">
    <citation type="submission" date="2016-11" db="EMBL/GenBank/DDBJ databases">
        <authorList>
            <person name="Jaros S."/>
            <person name="Januszkiewicz K."/>
            <person name="Wedrychowicz H."/>
        </authorList>
    </citation>
    <scope>NUCLEOTIDE SEQUENCE [LARGE SCALE GENOMIC DNA]</scope>
    <source>
        <strain evidence="8 9">DSM 17918</strain>
    </source>
</reference>
<dbReference type="AlphaFoldDB" id="A0A1M5BIS8"/>
<evidence type="ECO:0000256" key="6">
    <source>
        <dbReference type="SAM" id="Phobius"/>
    </source>
</evidence>
<dbReference type="RefSeq" id="WP_084111130.1">
    <property type="nucleotide sequence ID" value="NZ_FQVH01000022.1"/>
</dbReference>
<proteinExistence type="predicted"/>
<evidence type="ECO:0000256" key="2">
    <source>
        <dbReference type="ARBA" id="ARBA00022475"/>
    </source>
</evidence>
<feature type="transmembrane region" description="Helical" evidence="6">
    <location>
        <begin position="71"/>
        <end position="88"/>
    </location>
</feature>
<feature type="domain" description="Type II secretion system protein GspF" evidence="7">
    <location>
        <begin position="111"/>
        <end position="236"/>
    </location>
</feature>
<keyword evidence="3 6" id="KW-0812">Transmembrane</keyword>
<evidence type="ECO:0000259" key="7">
    <source>
        <dbReference type="Pfam" id="PF00482"/>
    </source>
</evidence>
<keyword evidence="9" id="KW-1185">Reference proteome</keyword>
<dbReference type="GO" id="GO:0005886">
    <property type="term" value="C:plasma membrane"/>
    <property type="evidence" value="ECO:0007669"/>
    <property type="project" value="UniProtKB-SubCell"/>
</dbReference>
<dbReference type="OrthoDB" id="1727205at2"/>
<accession>A0A1M5BIS8</accession>
<gene>
    <name evidence="8" type="ORF">SAMN02746089_01878</name>
</gene>
<evidence type="ECO:0000256" key="3">
    <source>
        <dbReference type="ARBA" id="ARBA00022692"/>
    </source>
</evidence>